<feature type="non-terminal residue" evidence="1">
    <location>
        <position position="99"/>
    </location>
</feature>
<gene>
    <name evidence="1" type="ORF">PMAYCL1PPCAC_27832</name>
</gene>
<proteinExistence type="predicted"/>
<dbReference type="AlphaFoldDB" id="A0AAN5D8G0"/>
<sequence length="99" mass="12110">RSASGWTEHRYIRGDEIFGRIRIRFVVISNYDNCIIQWTRSVGGWTVNILNWFFLFDPEEFTNRLILDFHIFHVDFARFFRNINLVFKRRCESESLSHY</sequence>
<reference evidence="2" key="1">
    <citation type="submission" date="2022-10" db="EMBL/GenBank/DDBJ databases">
        <title>Genome assembly of Pristionchus species.</title>
        <authorList>
            <person name="Yoshida K."/>
            <person name="Sommer R.J."/>
        </authorList>
    </citation>
    <scope>NUCLEOTIDE SEQUENCE [LARGE SCALE GENOMIC DNA]</scope>
    <source>
        <strain evidence="2">RS5460</strain>
    </source>
</reference>
<comment type="caution">
    <text evidence="1">The sequence shown here is derived from an EMBL/GenBank/DDBJ whole genome shotgun (WGS) entry which is preliminary data.</text>
</comment>
<feature type="non-terminal residue" evidence="1">
    <location>
        <position position="1"/>
    </location>
</feature>
<dbReference type="EMBL" id="BTRK01000006">
    <property type="protein sequence ID" value="GMR57637.1"/>
    <property type="molecule type" value="Genomic_DNA"/>
</dbReference>
<evidence type="ECO:0000313" key="1">
    <source>
        <dbReference type="EMBL" id="GMR57637.1"/>
    </source>
</evidence>
<protein>
    <submittedName>
        <fullName evidence="1">Uncharacterized protein</fullName>
    </submittedName>
</protein>
<name>A0AAN5D8G0_9BILA</name>
<dbReference type="Proteomes" id="UP001328107">
    <property type="component" value="Unassembled WGS sequence"/>
</dbReference>
<keyword evidence="2" id="KW-1185">Reference proteome</keyword>
<organism evidence="1 2">
    <name type="scientific">Pristionchus mayeri</name>
    <dbReference type="NCBI Taxonomy" id="1317129"/>
    <lineage>
        <taxon>Eukaryota</taxon>
        <taxon>Metazoa</taxon>
        <taxon>Ecdysozoa</taxon>
        <taxon>Nematoda</taxon>
        <taxon>Chromadorea</taxon>
        <taxon>Rhabditida</taxon>
        <taxon>Rhabditina</taxon>
        <taxon>Diplogasteromorpha</taxon>
        <taxon>Diplogasteroidea</taxon>
        <taxon>Neodiplogasteridae</taxon>
        <taxon>Pristionchus</taxon>
    </lineage>
</organism>
<evidence type="ECO:0000313" key="2">
    <source>
        <dbReference type="Proteomes" id="UP001328107"/>
    </source>
</evidence>
<accession>A0AAN5D8G0</accession>